<evidence type="ECO:0000256" key="4">
    <source>
        <dbReference type="PROSITE-ProRule" id="PRU00335"/>
    </source>
</evidence>
<dbReference type="InterPro" id="IPR023772">
    <property type="entry name" value="DNA-bd_HTH_TetR-type_CS"/>
</dbReference>
<dbReference type="PANTHER" id="PTHR47506">
    <property type="entry name" value="TRANSCRIPTIONAL REGULATORY PROTEIN"/>
    <property type="match status" value="1"/>
</dbReference>
<dbReference type="EMBL" id="BORR01000013">
    <property type="protein sequence ID" value="GIO38531.1"/>
    <property type="molecule type" value="Genomic_DNA"/>
</dbReference>
<evidence type="ECO:0000259" key="5">
    <source>
        <dbReference type="PROSITE" id="PS50977"/>
    </source>
</evidence>
<dbReference type="PANTHER" id="PTHR47506:SF6">
    <property type="entry name" value="HTH-TYPE TRANSCRIPTIONAL REPRESSOR NEMR"/>
    <property type="match status" value="1"/>
</dbReference>
<name>A0A920CFS3_9BACL</name>
<dbReference type="Gene3D" id="1.10.357.10">
    <property type="entry name" value="Tetracycline Repressor, domain 2"/>
    <property type="match status" value="1"/>
</dbReference>
<dbReference type="RefSeq" id="WP_212940719.1">
    <property type="nucleotide sequence ID" value="NZ_BORR01000013.1"/>
</dbReference>
<dbReference type="SUPFAM" id="SSF48498">
    <property type="entry name" value="Tetracyclin repressor-like, C-terminal domain"/>
    <property type="match status" value="1"/>
</dbReference>
<dbReference type="GO" id="GO:0003677">
    <property type="term" value="F:DNA binding"/>
    <property type="evidence" value="ECO:0007669"/>
    <property type="project" value="UniProtKB-UniRule"/>
</dbReference>
<comment type="caution">
    <text evidence="6">The sequence shown here is derived from an EMBL/GenBank/DDBJ whole genome shotgun (WGS) entry which is preliminary data.</text>
</comment>
<evidence type="ECO:0000313" key="7">
    <source>
        <dbReference type="Proteomes" id="UP000681162"/>
    </source>
</evidence>
<keyword evidence="3" id="KW-0804">Transcription</keyword>
<accession>A0A920CFS3</accession>
<keyword evidence="1" id="KW-0805">Transcription regulation</keyword>
<dbReference type="InterPro" id="IPR001647">
    <property type="entry name" value="HTH_TetR"/>
</dbReference>
<gene>
    <name evidence="6" type="ORF">J41TS12_33920</name>
</gene>
<sequence length="200" mass="22726">MRPIKYSDEQIFLGFYTAISKHGYSKLSLEKIAKEANVSTAILSKRFGSKKGLILSFFRYALEKTRLVVEKNQLKEPNVNMLRDFLTYWSAENGDATSLISMIAIYLEGVQDQELHAISQERNLLIDNEVQRILQASMDKGEIAKMNVKDTSYLLQASVLGVVMLWLHKQDQSLKKLTELCIDQIIGINHGEEGAKEDAR</sequence>
<evidence type="ECO:0000256" key="3">
    <source>
        <dbReference type="ARBA" id="ARBA00023163"/>
    </source>
</evidence>
<dbReference type="InterPro" id="IPR036271">
    <property type="entry name" value="Tet_transcr_reg_TetR-rel_C_sf"/>
</dbReference>
<dbReference type="AlphaFoldDB" id="A0A920CFS3"/>
<dbReference type="PROSITE" id="PS01081">
    <property type="entry name" value="HTH_TETR_1"/>
    <property type="match status" value="1"/>
</dbReference>
<dbReference type="Proteomes" id="UP000681162">
    <property type="component" value="Unassembled WGS sequence"/>
</dbReference>
<protein>
    <recommendedName>
        <fullName evidence="5">HTH tetR-type domain-containing protein</fullName>
    </recommendedName>
</protein>
<feature type="DNA-binding region" description="H-T-H motif" evidence="4">
    <location>
        <begin position="28"/>
        <end position="47"/>
    </location>
</feature>
<dbReference type="SUPFAM" id="SSF46689">
    <property type="entry name" value="Homeodomain-like"/>
    <property type="match status" value="1"/>
</dbReference>
<keyword evidence="7" id="KW-1185">Reference proteome</keyword>
<proteinExistence type="predicted"/>
<evidence type="ECO:0000256" key="2">
    <source>
        <dbReference type="ARBA" id="ARBA00023125"/>
    </source>
</evidence>
<organism evidence="6 7">
    <name type="scientific">Paenibacillus antibioticophila</name>
    <dbReference type="NCBI Taxonomy" id="1274374"/>
    <lineage>
        <taxon>Bacteria</taxon>
        <taxon>Bacillati</taxon>
        <taxon>Bacillota</taxon>
        <taxon>Bacilli</taxon>
        <taxon>Bacillales</taxon>
        <taxon>Paenibacillaceae</taxon>
        <taxon>Paenibacillus</taxon>
    </lineage>
</organism>
<reference evidence="6 7" key="1">
    <citation type="submission" date="2021-03" db="EMBL/GenBank/DDBJ databases">
        <title>Antimicrobial resistance genes in bacteria isolated from Japanese honey, and their potential for conferring macrolide and lincosamide resistance in the American foulbrood pathogen Paenibacillus larvae.</title>
        <authorList>
            <person name="Okamoto M."/>
            <person name="Kumagai M."/>
            <person name="Kanamori H."/>
            <person name="Takamatsu D."/>
        </authorList>
    </citation>
    <scope>NUCLEOTIDE SEQUENCE [LARGE SCALE GENOMIC DNA]</scope>
    <source>
        <strain evidence="6 7">J41TS12</strain>
    </source>
</reference>
<feature type="domain" description="HTH tetR-type" evidence="5">
    <location>
        <begin position="5"/>
        <end position="65"/>
    </location>
</feature>
<dbReference type="InterPro" id="IPR009057">
    <property type="entry name" value="Homeodomain-like_sf"/>
</dbReference>
<dbReference type="PROSITE" id="PS50977">
    <property type="entry name" value="HTH_TETR_2"/>
    <property type="match status" value="1"/>
</dbReference>
<dbReference type="Pfam" id="PF00440">
    <property type="entry name" value="TetR_N"/>
    <property type="match status" value="1"/>
</dbReference>
<evidence type="ECO:0000313" key="6">
    <source>
        <dbReference type="EMBL" id="GIO38531.1"/>
    </source>
</evidence>
<keyword evidence="2 4" id="KW-0238">DNA-binding</keyword>
<evidence type="ECO:0000256" key="1">
    <source>
        <dbReference type="ARBA" id="ARBA00023015"/>
    </source>
</evidence>